<dbReference type="PANTHER" id="PTHR22930">
    <property type="match status" value="1"/>
</dbReference>
<dbReference type="GO" id="GO:0016787">
    <property type="term" value="F:hydrolase activity"/>
    <property type="evidence" value="ECO:0007669"/>
    <property type="project" value="UniProtKB-KW"/>
</dbReference>
<dbReference type="GO" id="GO:0004518">
    <property type="term" value="F:nuclease activity"/>
    <property type="evidence" value="ECO:0007669"/>
    <property type="project" value="UniProtKB-KW"/>
</dbReference>
<keyword evidence="5" id="KW-0479">Metal-binding</keyword>
<comment type="subcellular location">
    <subcellularLocation>
        <location evidence="2">Nucleus</location>
    </subcellularLocation>
</comment>
<accession>A0AAW2BMF4</accession>
<dbReference type="Proteomes" id="UP001459277">
    <property type="component" value="Unassembled WGS sequence"/>
</dbReference>
<dbReference type="Pfam" id="PF13359">
    <property type="entry name" value="DDE_Tnp_4"/>
    <property type="match status" value="1"/>
</dbReference>
<evidence type="ECO:0000256" key="7">
    <source>
        <dbReference type="ARBA" id="ARBA00023242"/>
    </source>
</evidence>
<evidence type="ECO:0000256" key="4">
    <source>
        <dbReference type="ARBA" id="ARBA00022722"/>
    </source>
</evidence>
<evidence type="ECO:0000256" key="1">
    <source>
        <dbReference type="ARBA" id="ARBA00001968"/>
    </source>
</evidence>
<dbReference type="GO" id="GO:0005634">
    <property type="term" value="C:nucleus"/>
    <property type="evidence" value="ECO:0007669"/>
    <property type="project" value="UniProtKB-SubCell"/>
</dbReference>
<organism evidence="9 10">
    <name type="scientific">Lithocarpus litseifolius</name>
    <dbReference type="NCBI Taxonomy" id="425828"/>
    <lineage>
        <taxon>Eukaryota</taxon>
        <taxon>Viridiplantae</taxon>
        <taxon>Streptophyta</taxon>
        <taxon>Embryophyta</taxon>
        <taxon>Tracheophyta</taxon>
        <taxon>Spermatophyta</taxon>
        <taxon>Magnoliopsida</taxon>
        <taxon>eudicotyledons</taxon>
        <taxon>Gunneridae</taxon>
        <taxon>Pentapetalae</taxon>
        <taxon>rosids</taxon>
        <taxon>fabids</taxon>
        <taxon>Fagales</taxon>
        <taxon>Fagaceae</taxon>
        <taxon>Lithocarpus</taxon>
    </lineage>
</organism>
<proteinExistence type="inferred from homology"/>
<name>A0AAW2BMF4_9ROSI</name>
<dbReference type="EMBL" id="JAZDWU010000011">
    <property type="protein sequence ID" value="KAK9985245.1"/>
    <property type="molecule type" value="Genomic_DNA"/>
</dbReference>
<protein>
    <recommendedName>
        <fullName evidence="8">DDE Tnp4 domain-containing protein</fullName>
    </recommendedName>
</protein>
<feature type="domain" description="DDE Tnp4" evidence="8">
    <location>
        <begin position="120"/>
        <end position="213"/>
    </location>
</feature>
<dbReference type="GO" id="GO:0046872">
    <property type="term" value="F:metal ion binding"/>
    <property type="evidence" value="ECO:0007669"/>
    <property type="project" value="UniProtKB-KW"/>
</dbReference>
<evidence type="ECO:0000256" key="6">
    <source>
        <dbReference type="ARBA" id="ARBA00022801"/>
    </source>
</evidence>
<evidence type="ECO:0000256" key="3">
    <source>
        <dbReference type="ARBA" id="ARBA00006958"/>
    </source>
</evidence>
<reference evidence="9 10" key="1">
    <citation type="submission" date="2024-01" db="EMBL/GenBank/DDBJ databases">
        <title>A telomere-to-telomere, gap-free genome of sweet tea (Lithocarpus litseifolius).</title>
        <authorList>
            <person name="Zhou J."/>
        </authorList>
    </citation>
    <scope>NUCLEOTIDE SEQUENCE [LARGE SCALE GENOMIC DNA]</scope>
    <source>
        <strain evidence="9">Zhou-2022a</strain>
        <tissue evidence="9">Leaf</tissue>
    </source>
</reference>
<evidence type="ECO:0000259" key="8">
    <source>
        <dbReference type="Pfam" id="PF13359"/>
    </source>
</evidence>
<keyword evidence="4" id="KW-0540">Nuclease</keyword>
<sequence>MPIYKYLQISTHAYLYKYLQISTLSHYSDIPMEYNDHIDNSDEDHSYDVESDEYDDEELYDLAVAGCHVAVTYYMKYIDKQPCRDSEQIGYMWLMDCLMGNETKCYEMFRMKPHDCIGAIDGTHIQVVVGDNKKASYYNRKGVTSFNVMAACDFDLLFTFVMAGWEGATYDTRIFLDAIRRQSVNFPKPPPGKYYLVDAGYPLRKEYLPPYKGQRYHLSDF</sequence>
<dbReference type="AlphaFoldDB" id="A0AAW2BMF4"/>
<dbReference type="InterPro" id="IPR027806">
    <property type="entry name" value="HARBI1_dom"/>
</dbReference>
<dbReference type="InterPro" id="IPR045249">
    <property type="entry name" value="HARBI1-like"/>
</dbReference>
<comment type="similarity">
    <text evidence="3">Belongs to the HARBI1 family.</text>
</comment>
<evidence type="ECO:0000256" key="2">
    <source>
        <dbReference type="ARBA" id="ARBA00004123"/>
    </source>
</evidence>
<evidence type="ECO:0000313" key="9">
    <source>
        <dbReference type="EMBL" id="KAK9985245.1"/>
    </source>
</evidence>
<comment type="caution">
    <text evidence="9">The sequence shown here is derived from an EMBL/GenBank/DDBJ whole genome shotgun (WGS) entry which is preliminary data.</text>
</comment>
<evidence type="ECO:0000256" key="5">
    <source>
        <dbReference type="ARBA" id="ARBA00022723"/>
    </source>
</evidence>
<dbReference type="PANTHER" id="PTHR22930:SF228">
    <property type="entry name" value="PROTEIN ALP1-LIKE"/>
    <property type="match status" value="1"/>
</dbReference>
<gene>
    <name evidence="9" type="ORF">SO802_030196</name>
</gene>
<keyword evidence="7" id="KW-0539">Nucleus</keyword>
<keyword evidence="6" id="KW-0378">Hydrolase</keyword>
<keyword evidence="10" id="KW-1185">Reference proteome</keyword>
<evidence type="ECO:0000313" key="10">
    <source>
        <dbReference type="Proteomes" id="UP001459277"/>
    </source>
</evidence>
<comment type="cofactor">
    <cofactor evidence="1">
        <name>a divalent metal cation</name>
        <dbReference type="ChEBI" id="CHEBI:60240"/>
    </cofactor>
</comment>